<gene>
    <name evidence="7" type="primary">ssaB</name>
    <name evidence="7" type="ORF">NRB56_00800</name>
</gene>
<evidence type="ECO:0000313" key="8">
    <source>
        <dbReference type="Proteomes" id="UP000431401"/>
    </source>
</evidence>
<feature type="signal peptide" evidence="6">
    <location>
        <begin position="1"/>
        <end position="20"/>
    </location>
</feature>
<dbReference type="AlphaFoldDB" id="A0A7K0DGX5"/>
<dbReference type="InterPro" id="IPR006128">
    <property type="entry name" value="Lipoprotein_PsaA-like"/>
</dbReference>
<dbReference type="RefSeq" id="WP_319942362.1">
    <property type="nucleotide sequence ID" value="NZ_WEGI01000001.1"/>
</dbReference>
<dbReference type="InterPro" id="IPR006127">
    <property type="entry name" value="ZnuA-like"/>
</dbReference>
<organism evidence="7 8">
    <name type="scientific">Nocardia aurantia</name>
    <dbReference type="NCBI Taxonomy" id="2585199"/>
    <lineage>
        <taxon>Bacteria</taxon>
        <taxon>Bacillati</taxon>
        <taxon>Actinomycetota</taxon>
        <taxon>Actinomycetes</taxon>
        <taxon>Mycobacteriales</taxon>
        <taxon>Nocardiaceae</taxon>
        <taxon>Nocardia</taxon>
    </lineage>
</organism>
<dbReference type="GO" id="GO:0030001">
    <property type="term" value="P:metal ion transport"/>
    <property type="evidence" value="ECO:0007669"/>
    <property type="project" value="InterPro"/>
</dbReference>
<evidence type="ECO:0000256" key="5">
    <source>
        <dbReference type="RuleBase" id="RU003512"/>
    </source>
</evidence>
<dbReference type="PANTHER" id="PTHR42953">
    <property type="entry name" value="HIGH-AFFINITY ZINC UPTAKE SYSTEM PROTEIN ZNUA-RELATED"/>
    <property type="match status" value="1"/>
</dbReference>
<keyword evidence="7" id="KW-0449">Lipoprotein</keyword>
<dbReference type="PROSITE" id="PS51257">
    <property type="entry name" value="PROKAR_LIPOPROTEIN"/>
    <property type="match status" value="1"/>
</dbReference>
<sequence>MTSRFVRRLAVVALGTAALAATLTACGNSGSDQGGLTVVASTDVWGSIAGAIAGPDVRVVSLIDDPSQDPHEYQTTPQDAARIRDAALVVVNGGHYDEFAEKAAAGRGKPTVDAFELRADRAKQDDNEHIWYDLPTVDAVAARIAAELGQLDPEHARAYTDRATAFHNSLQGIAAVTARIAAAHPKAPVLQTEPIGHYLLLAADADDRTPHAFAEAVEQGTDPAPADLAAVRDLLRGKQVRALLYNVQTEDKTTKEVAATAKSAGIPVIEVAETLPQGLDYLQWQTRNAQALATALG</sequence>
<dbReference type="GO" id="GO:0046872">
    <property type="term" value="F:metal ion binding"/>
    <property type="evidence" value="ECO:0007669"/>
    <property type="project" value="UniProtKB-KW"/>
</dbReference>
<dbReference type="GO" id="GO:0007155">
    <property type="term" value="P:cell adhesion"/>
    <property type="evidence" value="ECO:0007669"/>
    <property type="project" value="InterPro"/>
</dbReference>
<dbReference type="Gene3D" id="3.40.50.1980">
    <property type="entry name" value="Nitrogenase molybdenum iron protein domain"/>
    <property type="match status" value="2"/>
</dbReference>
<evidence type="ECO:0000313" key="7">
    <source>
        <dbReference type="EMBL" id="MQY24532.1"/>
    </source>
</evidence>
<evidence type="ECO:0000256" key="1">
    <source>
        <dbReference type="ARBA" id="ARBA00004196"/>
    </source>
</evidence>
<keyword evidence="8" id="KW-1185">Reference proteome</keyword>
<dbReference type="SUPFAM" id="SSF53807">
    <property type="entry name" value="Helical backbone' metal receptor"/>
    <property type="match status" value="1"/>
</dbReference>
<keyword evidence="3" id="KW-0479">Metal-binding</keyword>
<evidence type="ECO:0000256" key="6">
    <source>
        <dbReference type="SAM" id="SignalP"/>
    </source>
</evidence>
<dbReference type="GO" id="GO:0030313">
    <property type="term" value="C:cell envelope"/>
    <property type="evidence" value="ECO:0007669"/>
    <property type="project" value="UniProtKB-SubCell"/>
</dbReference>
<accession>A0A7K0DGX5</accession>
<comment type="caution">
    <text evidence="7">The sequence shown here is derived from an EMBL/GenBank/DDBJ whole genome shotgun (WGS) entry which is preliminary data.</text>
</comment>
<comment type="similarity">
    <text evidence="5">Belongs to the bacterial solute-binding protein 9 family.</text>
</comment>
<evidence type="ECO:0000256" key="4">
    <source>
        <dbReference type="ARBA" id="ARBA00022729"/>
    </source>
</evidence>
<dbReference type="PRINTS" id="PR00690">
    <property type="entry name" value="ADHESNFAMILY"/>
</dbReference>
<dbReference type="Pfam" id="PF01297">
    <property type="entry name" value="ZnuA"/>
    <property type="match status" value="1"/>
</dbReference>
<feature type="chain" id="PRO_5029492376" evidence="6">
    <location>
        <begin position="21"/>
        <end position="297"/>
    </location>
</feature>
<proteinExistence type="inferred from homology"/>
<name>A0A7K0DGX5_9NOCA</name>
<comment type="subcellular location">
    <subcellularLocation>
        <location evidence="1">Cell envelope</location>
    </subcellularLocation>
</comment>
<dbReference type="PANTHER" id="PTHR42953:SF1">
    <property type="entry name" value="METAL-BINDING PROTEIN HI_0362-RELATED"/>
    <property type="match status" value="1"/>
</dbReference>
<keyword evidence="2 5" id="KW-0813">Transport</keyword>
<protein>
    <submittedName>
        <fullName evidence="7">Manganese ABC transporter substrate-binding lipoprotein</fullName>
    </submittedName>
</protein>
<evidence type="ECO:0000256" key="2">
    <source>
        <dbReference type="ARBA" id="ARBA00022448"/>
    </source>
</evidence>
<evidence type="ECO:0000256" key="3">
    <source>
        <dbReference type="ARBA" id="ARBA00022723"/>
    </source>
</evidence>
<keyword evidence="4 6" id="KW-0732">Signal</keyword>
<dbReference type="InterPro" id="IPR050492">
    <property type="entry name" value="Bact_metal-bind_prot9"/>
</dbReference>
<reference evidence="7 8" key="1">
    <citation type="submission" date="2019-10" db="EMBL/GenBank/DDBJ databases">
        <title>Nocardia macrotermitis sp. nov. and Nocardia aurantia sp. nov., isolated from the gut of fungus growing-termite Macrotermes natalensis.</title>
        <authorList>
            <person name="Benndorf R."/>
            <person name="Schwitalla J."/>
            <person name="Martin K."/>
            <person name="De Beer W."/>
            <person name="Kaster A.-K."/>
            <person name="Vollmers J."/>
            <person name="Poulsen M."/>
            <person name="Beemelmanns C."/>
        </authorList>
    </citation>
    <scope>NUCLEOTIDE SEQUENCE [LARGE SCALE GENOMIC DNA]</scope>
    <source>
        <strain evidence="7 8">RB56</strain>
    </source>
</reference>
<dbReference type="Proteomes" id="UP000431401">
    <property type="component" value="Unassembled WGS sequence"/>
</dbReference>
<dbReference type="EMBL" id="WEGI01000001">
    <property type="protein sequence ID" value="MQY24532.1"/>
    <property type="molecule type" value="Genomic_DNA"/>
</dbReference>